<sequence length="731" mass="81773">MHIASLQLPNIGGMPSVLLRDLGYFSEDALLSRRVNNIFAKEQHTFLVNTSGSGKTRLTFEGLCQNWGLYLVGAIDANRIGSSDLKTLLQSHVAKNGFMRDVSTNIDEKSRNISLTCQCLRKLLLCRLLILSIFAEHIHAVGIQPDHLKKWLLLQAVPGMLKERALRDVFSALLIRTVETDDAHTRDYIAFVLGKLRKLFGSGFHLFVVIDEAQVILGHHYSAFQNQDGTPYTILREIVDGLDAEFHPHEVSFVISGTEIPKADFQNSRNVHLHRWCSDTGAFDDEDMHRKYVTRFMPPEYIQTTAGQAFLRRVWEWCRGRYRVTDTLMATLIRDGFQSPHTLLSDYVERATGFRPKHNQDFVAEESDKRERILISEIDCDVLSWPAYTELKSTLLETSFVHLVTTRPSPPLGVDRISVVTRAFGRFIDKQMCELVVDEPVFIIALAKWFTNRVSSLPRPQRQDSLLDVLKHFVTNYQIPPAALALCLSLAFSQGLQVCKVFTFPGPYVPLWAEKTANIVMLGGEAPGYAVANLTSGSLAEAPSSLEGIICWLKSDTLSPTPFCLGQFAGGPDLMFGLRLEDGTLIRVVLNRCAPMTVTEMCDESDPVKAMLEKLDDEHLFKCDDPDMRDRAVAALHALPALDAAAPKPFVLRALAAFPGTIGLSSVPQKSTQNVAQLNSDLLRTIAEKTPASLMFERIVEAVTLQVRNGKRKRPIDQSSESESRKRAKPL</sequence>
<reference evidence="2 3" key="1">
    <citation type="journal article" date="2024" name="J Genomics">
        <title>Draft genome sequencing and assembly of Favolaschia claudopus CIRM-BRFM 2984 isolated from oak limbs.</title>
        <authorList>
            <person name="Navarro D."/>
            <person name="Drula E."/>
            <person name="Chaduli D."/>
            <person name="Cazenave R."/>
            <person name="Ahrendt S."/>
            <person name="Wang J."/>
            <person name="Lipzen A."/>
            <person name="Daum C."/>
            <person name="Barry K."/>
            <person name="Grigoriev I.V."/>
            <person name="Favel A."/>
            <person name="Rosso M.N."/>
            <person name="Martin F."/>
        </authorList>
    </citation>
    <scope>NUCLEOTIDE SEQUENCE [LARGE SCALE GENOMIC DNA]</scope>
    <source>
        <strain evidence="2 3">CIRM-BRFM 2984</strain>
    </source>
</reference>
<dbReference type="AlphaFoldDB" id="A0AAW0A2I0"/>
<evidence type="ECO:0000256" key="1">
    <source>
        <dbReference type="SAM" id="MobiDB-lite"/>
    </source>
</evidence>
<organism evidence="2 3">
    <name type="scientific">Favolaschia claudopus</name>
    <dbReference type="NCBI Taxonomy" id="2862362"/>
    <lineage>
        <taxon>Eukaryota</taxon>
        <taxon>Fungi</taxon>
        <taxon>Dikarya</taxon>
        <taxon>Basidiomycota</taxon>
        <taxon>Agaricomycotina</taxon>
        <taxon>Agaricomycetes</taxon>
        <taxon>Agaricomycetidae</taxon>
        <taxon>Agaricales</taxon>
        <taxon>Marasmiineae</taxon>
        <taxon>Mycenaceae</taxon>
        <taxon>Favolaschia</taxon>
    </lineage>
</organism>
<comment type="caution">
    <text evidence="2">The sequence shown here is derived from an EMBL/GenBank/DDBJ whole genome shotgun (WGS) entry which is preliminary data.</text>
</comment>
<protein>
    <submittedName>
        <fullName evidence="2">Uncharacterized protein</fullName>
    </submittedName>
</protein>
<gene>
    <name evidence="2" type="ORF">R3P38DRAFT_1887478</name>
</gene>
<evidence type="ECO:0000313" key="3">
    <source>
        <dbReference type="Proteomes" id="UP001362999"/>
    </source>
</evidence>
<evidence type="ECO:0000313" key="2">
    <source>
        <dbReference type="EMBL" id="KAK6997440.1"/>
    </source>
</evidence>
<keyword evidence="3" id="KW-1185">Reference proteome</keyword>
<proteinExistence type="predicted"/>
<feature type="region of interest" description="Disordered" evidence="1">
    <location>
        <begin position="710"/>
        <end position="731"/>
    </location>
</feature>
<dbReference type="Proteomes" id="UP001362999">
    <property type="component" value="Unassembled WGS sequence"/>
</dbReference>
<dbReference type="EMBL" id="JAWWNJ010000090">
    <property type="protein sequence ID" value="KAK6997440.1"/>
    <property type="molecule type" value="Genomic_DNA"/>
</dbReference>
<accession>A0AAW0A2I0</accession>
<name>A0AAW0A2I0_9AGAR</name>